<dbReference type="Proteomes" id="UP000244722">
    <property type="component" value="Unassembled WGS sequence"/>
</dbReference>
<sequence length="181" mass="20590">MPVLGKPGGWVARRLQFPSSSDNVVLSPASCWHLEINPDTTFLPCPYYRFPRFLAYLEALISTIDALVSVGDNPLLPIYQYAIMMVLLEKRPELKGMVSPGDQFFMDFYMKQYARSGKLRVLELRKGIMAGTISVDAARAVVPRPDLARRRIKEKYLRQGMGGGMVMGAPLWLRWYTGEQW</sequence>
<name>A0A2T6ZZF6_TUBBO</name>
<evidence type="ECO:0000313" key="1">
    <source>
        <dbReference type="EMBL" id="PUU80877.1"/>
    </source>
</evidence>
<accession>A0A2T6ZZF6</accession>
<keyword evidence="2" id="KW-1185">Reference proteome</keyword>
<organism evidence="1 2">
    <name type="scientific">Tuber borchii</name>
    <name type="common">White truffle</name>
    <dbReference type="NCBI Taxonomy" id="42251"/>
    <lineage>
        <taxon>Eukaryota</taxon>
        <taxon>Fungi</taxon>
        <taxon>Dikarya</taxon>
        <taxon>Ascomycota</taxon>
        <taxon>Pezizomycotina</taxon>
        <taxon>Pezizomycetes</taxon>
        <taxon>Pezizales</taxon>
        <taxon>Tuberaceae</taxon>
        <taxon>Tuber</taxon>
    </lineage>
</organism>
<protein>
    <submittedName>
        <fullName evidence="1">Uncharacterized protein</fullName>
    </submittedName>
</protein>
<comment type="caution">
    <text evidence="1">The sequence shown here is derived from an EMBL/GenBank/DDBJ whole genome shotgun (WGS) entry which is preliminary data.</text>
</comment>
<gene>
    <name evidence="1" type="ORF">B9Z19DRAFT_679716</name>
</gene>
<evidence type="ECO:0000313" key="2">
    <source>
        <dbReference type="Proteomes" id="UP000244722"/>
    </source>
</evidence>
<dbReference type="OrthoDB" id="5462729at2759"/>
<proteinExistence type="predicted"/>
<dbReference type="EMBL" id="NESQ01000054">
    <property type="protein sequence ID" value="PUU80877.1"/>
    <property type="molecule type" value="Genomic_DNA"/>
</dbReference>
<reference evidence="1 2" key="1">
    <citation type="submission" date="2017-04" db="EMBL/GenBank/DDBJ databases">
        <title>Draft genome sequence of Tuber borchii Vittad., a whitish edible truffle.</title>
        <authorList>
            <consortium name="DOE Joint Genome Institute"/>
            <person name="Murat C."/>
            <person name="Kuo A."/>
            <person name="Barry K.W."/>
            <person name="Clum A."/>
            <person name="Dockter R.B."/>
            <person name="Fauchery L."/>
            <person name="Iotti M."/>
            <person name="Kohler A."/>
            <person name="Labutti K."/>
            <person name="Lindquist E.A."/>
            <person name="Lipzen A."/>
            <person name="Ohm R.A."/>
            <person name="Wang M."/>
            <person name="Grigoriev I.V."/>
            <person name="Zambonelli A."/>
            <person name="Martin F.M."/>
        </authorList>
    </citation>
    <scope>NUCLEOTIDE SEQUENCE [LARGE SCALE GENOMIC DNA]</scope>
    <source>
        <strain evidence="1 2">Tbo3840</strain>
    </source>
</reference>
<dbReference type="AlphaFoldDB" id="A0A2T6ZZF6"/>